<organism evidence="1 2">
    <name type="scientific">Chelativorans petroleitrophicus</name>
    <dbReference type="NCBI Taxonomy" id="2975484"/>
    <lineage>
        <taxon>Bacteria</taxon>
        <taxon>Pseudomonadati</taxon>
        <taxon>Pseudomonadota</taxon>
        <taxon>Alphaproteobacteria</taxon>
        <taxon>Hyphomicrobiales</taxon>
        <taxon>Phyllobacteriaceae</taxon>
        <taxon>Chelativorans</taxon>
    </lineage>
</organism>
<gene>
    <name evidence="1" type="ORF">NYR54_04965</name>
</gene>
<sequence length="155" mass="17775">MMPDGEAHALRRYVHRRAHGLAFPEYYRYDGALGCWVASDAAEAIGRCDGRAFRQARRPGLPWCPWLGPDTRIASDHALQVFFELRAAEPQDWHRLLREVSRSPRRALRDWRRQGREAIARVRMQGAAESGIRLPSALAEEFRIPGRGMRSLKEA</sequence>
<dbReference type="Proteomes" id="UP001149009">
    <property type="component" value="Unassembled WGS sequence"/>
</dbReference>
<comment type="caution">
    <text evidence="1">The sequence shown here is derived from an EMBL/GenBank/DDBJ whole genome shotgun (WGS) entry which is preliminary data.</text>
</comment>
<keyword evidence="2" id="KW-1185">Reference proteome</keyword>
<dbReference type="EMBL" id="JAODNV010000006">
    <property type="protein sequence ID" value="MCT8989647.1"/>
    <property type="molecule type" value="Genomic_DNA"/>
</dbReference>
<name>A0A9X3B624_9HYPH</name>
<evidence type="ECO:0000313" key="1">
    <source>
        <dbReference type="EMBL" id="MCT8989647.1"/>
    </source>
</evidence>
<reference evidence="1" key="1">
    <citation type="submission" date="2022-08" db="EMBL/GenBank/DDBJ databases">
        <title>Chelativorans sichuanense sp. nov., a paraffin oil-degrading bacterium isolated from a mixture of oil-based drill cuttings and paddy soil.</title>
        <authorList>
            <person name="Yu J."/>
            <person name="Liu H."/>
            <person name="Chen Q."/>
        </authorList>
    </citation>
    <scope>NUCLEOTIDE SEQUENCE</scope>
    <source>
        <strain evidence="1">SCAU 2101</strain>
    </source>
</reference>
<evidence type="ECO:0000313" key="2">
    <source>
        <dbReference type="Proteomes" id="UP001149009"/>
    </source>
</evidence>
<dbReference type="AlphaFoldDB" id="A0A9X3B624"/>
<proteinExistence type="predicted"/>
<accession>A0A9X3B624</accession>
<protein>
    <submittedName>
        <fullName evidence="1">Uncharacterized protein</fullName>
    </submittedName>
</protein>
<dbReference type="RefSeq" id="WP_261514505.1">
    <property type="nucleotide sequence ID" value="NZ_JAODNV010000006.1"/>
</dbReference>